<name>A0A381ZYI6_9ZZZZ</name>
<dbReference type="InterPro" id="IPR006224">
    <property type="entry name" value="PsdUridine_synth_RluA-like_CS"/>
</dbReference>
<evidence type="ECO:0000256" key="1">
    <source>
        <dbReference type="ARBA" id="ARBA00010876"/>
    </source>
</evidence>
<dbReference type="InterPro" id="IPR006145">
    <property type="entry name" value="PsdUridine_synth_RsuA/RluA"/>
</dbReference>
<evidence type="ECO:0000256" key="2">
    <source>
        <dbReference type="ARBA" id="ARBA00023235"/>
    </source>
</evidence>
<evidence type="ECO:0000313" key="4">
    <source>
        <dbReference type="EMBL" id="SVA94368.1"/>
    </source>
</evidence>
<dbReference type="InterPro" id="IPR050188">
    <property type="entry name" value="RluA_PseudoU_synthase"/>
</dbReference>
<dbReference type="AlphaFoldDB" id="A0A381ZYI6"/>
<dbReference type="CDD" id="cd02869">
    <property type="entry name" value="PseudoU_synth_RluA_like"/>
    <property type="match status" value="1"/>
</dbReference>
<reference evidence="4" key="1">
    <citation type="submission" date="2018-05" db="EMBL/GenBank/DDBJ databases">
        <authorList>
            <person name="Lanie J.A."/>
            <person name="Ng W.-L."/>
            <person name="Kazmierczak K.M."/>
            <person name="Andrzejewski T.M."/>
            <person name="Davidsen T.M."/>
            <person name="Wayne K.J."/>
            <person name="Tettelin H."/>
            <person name="Glass J.I."/>
            <person name="Rusch D."/>
            <person name="Podicherti R."/>
            <person name="Tsui H.-C.T."/>
            <person name="Winkler M.E."/>
        </authorList>
    </citation>
    <scope>NUCLEOTIDE SEQUENCE</scope>
</reference>
<dbReference type="Gene3D" id="3.30.2350.10">
    <property type="entry name" value="Pseudouridine synthase"/>
    <property type="match status" value="1"/>
</dbReference>
<dbReference type="GO" id="GO:0003723">
    <property type="term" value="F:RNA binding"/>
    <property type="evidence" value="ECO:0007669"/>
    <property type="project" value="InterPro"/>
</dbReference>
<accession>A0A381ZYI6</accession>
<dbReference type="GO" id="GO:0009982">
    <property type="term" value="F:pseudouridine synthase activity"/>
    <property type="evidence" value="ECO:0007669"/>
    <property type="project" value="InterPro"/>
</dbReference>
<dbReference type="EMBL" id="UINC01023193">
    <property type="protein sequence ID" value="SVA94368.1"/>
    <property type="molecule type" value="Genomic_DNA"/>
</dbReference>
<dbReference type="InterPro" id="IPR020103">
    <property type="entry name" value="PsdUridine_synth_cat_dom_sf"/>
</dbReference>
<organism evidence="4">
    <name type="scientific">marine metagenome</name>
    <dbReference type="NCBI Taxonomy" id="408172"/>
    <lineage>
        <taxon>unclassified sequences</taxon>
        <taxon>metagenomes</taxon>
        <taxon>ecological metagenomes</taxon>
    </lineage>
</organism>
<protein>
    <recommendedName>
        <fullName evidence="3">Pseudouridine synthase RsuA/RluA-like domain-containing protein</fullName>
    </recommendedName>
</protein>
<dbReference type="SUPFAM" id="SSF55120">
    <property type="entry name" value="Pseudouridine synthase"/>
    <property type="match status" value="1"/>
</dbReference>
<dbReference type="PANTHER" id="PTHR21600:SF83">
    <property type="entry name" value="PSEUDOURIDYLATE SYNTHASE RPUSD4, MITOCHONDRIAL"/>
    <property type="match status" value="1"/>
</dbReference>
<comment type="similarity">
    <text evidence="1">Belongs to the pseudouridine synthase RluA family.</text>
</comment>
<gene>
    <name evidence="4" type="ORF">METZ01_LOCUS147222</name>
</gene>
<evidence type="ECO:0000259" key="3">
    <source>
        <dbReference type="Pfam" id="PF00849"/>
    </source>
</evidence>
<sequence>MGLVHRLDRNVSGVVLFARTSKAASRLSKQFREGTPKKHYRAIVLGKLKEEHTTLVHYLRKEKSLRATVFPRETPTAKRSELSYEVINSLENKSLLEVSLSTGRFHQIRAQMAFIGHPIIGDVKYGAPEPLPNQEIALYAHKLVFSHPVSNEEITLTAPEPKTWEQFKL</sequence>
<keyword evidence="2" id="KW-0413">Isomerase</keyword>
<dbReference type="PROSITE" id="PS01129">
    <property type="entry name" value="PSI_RLU"/>
    <property type="match status" value="1"/>
</dbReference>
<dbReference type="GO" id="GO:0001522">
    <property type="term" value="P:pseudouridine synthesis"/>
    <property type="evidence" value="ECO:0007669"/>
    <property type="project" value="InterPro"/>
</dbReference>
<feature type="domain" description="Pseudouridine synthase RsuA/RluA-like" evidence="3">
    <location>
        <begin position="2"/>
        <end position="113"/>
    </location>
</feature>
<dbReference type="PANTHER" id="PTHR21600">
    <property type="entry name" value="MITOCHONDRIAL RNA PSEUDOURIDINE SYNTHASE"/>
    <property type="match status" value="1"/>
</dbReference>
<proteinExistence type="inferred from homology"/>
<dbReference type="Pfam" id="PF00849">
    <property type="entry name" value="PseudoU_synth_2"/>
    <property type="match status" value="1"/>
</dbReference>